<organism evidence="2 3">
    <name type="scientific">Cladophialophora immunda</name>
    <dbReference type="NCBI Taxonomy" id="569365"/>
    <lineage>
        <taxon>Eukaryota</taxon>
        <taxon>Fungi</taxon>
        <taxon>Dikarya</taxon>
        <taxon>Ascomycota</taxon>
        <taxon>Pezizomycotina</taxon>
        <taxon>Eurotiomycetes</taxon>
        <taxon>Chaetothyriomycetidae</taxon>
        <taxon>Chaetothyriales</taxon>
        <taxon>Herpotrichiellaceae</taxon>
        <taxon>Cladophialophora</taxon>
    </lineage>
</organism>
<reference evidence="2 3" key="1">
    <citation type="submission" date="2015-01" db="EMBL/GenBank/DDBJ databases">
        <title>The Genome Sequence of Cladophialophora immunda CBS83496.</title>
        <authorList>
            <consortium name="The Broad Institute Genomics Platform"/>
            <person name="Cuomo C."/>
            <person name="de Hoog S."/>
            <person name="Gorbushina A."/>
            <person name="Stielow B."/>
            <person name="Teixiera M."/>
            <person name="Abouelleil A."/>
            <person name="Chapman S.B."/>
            <person name="Priest M."/>
            <person name="Young S.K."/>
            <person name="Wortman J."/>
            <person name="Nusbaum C."/>
            <person name="Birren B."/>
        </authorList>
    </citation>
    <scope>NUCLEOTIDE SEQUENCE [LARGE SCALE GENOMIC DNA]</scope>
    <source>
        <strain evidence="2 3">CBS 83496</strain>
    </source>
</reference>
<dbReference type="AlphaFoldDB" id="A0A0D2CMH2"/>
<feature type="signal peptide" evidence="1">
    <location>
        <begin position="1"/>
        <end position="21"/>
    </location>
</feature>
<sequence length="111" mass="12161">MAAYLLGFVLYALLSLPVSLQFDHTLVVHYPLATMIKSLMRLLFSTGFSFENHRDDDFFNEPSTMRPRLTAAAAKEDGSTEHLASLSSPSTYQVVARGLPGAKIHYAAPSA</sequence>
<evidence type="ECO:0000313" key="2">
    <source>
        <dbReference type="EMBL" id="KIW31270.1"/>
    </source>
</evidence>
<dbReference type="VEuPathDB" id="FungiDB:PV07_02932"/>
<gene>
    <name evidence="2" type="ORF">PV07_02932</name>
</gene>
<proteinExistence type="predicted"/>
<dbReference type="OrthoDB" id="4132477at2759"/>
<accession>A0A0D2CMH2</accession>
<evidence type="ECO:0000256" key="1">
    <source>
        <dbReference type="SAM" id="SignalP"/>
    </source>
</evidence>
<name>A0A0D2CMH2_9EURO</name>
<dbReference type="GeneID" id="27342126"/>
<dbReference type="EMBL" id="KN847041">
    <property type="protein sequence ID" value="KIW31270.1"/>
    <property type="molecule type" value="Genomic_DNA"/>
</dbReference>
<keyword evidence="3" id="KW-1185">Reference proteome</keyword>
<dbReference type="RefSeq" id="XP_016251486.1">
    <property type="nucleotide sequence ID" value="XM_016389584.1"/>
</dbReference>
<keyword evidence="1" id="KW-0732">Signal</keyword>
<evidence type="ECO:0000313" key="3">
    <source>
        <dbReference type="Proteomes" id="UP000054466"/>
    </source>
</evidence>
<feature type="chain" id="PRO_5002239836" evidence="1">
    <location>
        <begin position="22"/>
        <end position="111"/>
    </location>
</feature>
<dbReference type="Proteomes" id="UP000054466">
    <property type="component" value="Unassembled WGS sequence"/>
</dbReference>
<dbReference type="HOGENOM" id="CLU_171958_0_0_1"/>
<protein>
    <submittedName>
        <fullName evidence="2">Uncharacterized protein</fullName>
    </submittedName>
</protein>